<comment type="caution">
    <text evidence="1">The sequence shown here is derived from an EMBL/GenBank/DDBJ whole genome shotgun (WGS) entry which is preliminary data.</text>
</comment>
<protein>
    <submittedName>
        <fullName evidence="1">Uncharacterized protein</fullName>
    </submittedName>
</protein>
<sequence>MAYLETIPEPWTAHHIQSAIMSNFQAARTSIDQTDGGKLWRGTKELDDTVWIFQASAAEVIEEIGSFGEKSKELGFWEKTNRKTAEDFVREVKRKLFYATSSVMALVEVARVFNKKWGVEGYGDGVKAHFSTLGLHEFLQDLRNYNAHWRIAEANWRIDYDFQGGRVARFVVDRGELLAWGNWKAGAKRFIEDGGTEIDIGAAFDTYRKQVKSFYEWHKGQVLEAKAPLLRTYLEYKRIHDGLNQQMKWNAILGHVPDSLNPYQYLSRYLSTAQMEKVLAFEHRSEAQIDALIDVLDMRDFCNAQLRAKVQKLFKPLTTAE</sequence>
<evidence type="ECO:0000313" key="2">
    <source>
        <dbReference type="Proteomes" id="UP000013237"/>
    </source>
</evidence>
<dbReference type="RefSeq" id="WP_004577413.1">
    <property type="nucleotide sequence ID" value="NZ_APBQ01000200.1"/>
</dbReference>
<accession>A0AAD2W507</accession>
<gene>
    <name evidence="1" type="ORF">C206_27237</name>
</gene>
<evidence type="ECO:0000313" key="1">
    <source>
        <dbReference type="EMBL" id="ENY74405.1"/>
    </source>
</evidence>
<dbReference type="AlphaFoldDB" id="A0AAD2W507"/>
<organism evidence="1 2">
    <name type="scientific">Pseudomonas putida TRO1</name>
    <dbReference type="NCBI Taxonomy" id="1227924"/>
    <lineage>
        <taxon>Bacteria</taxon>
        <taxon>Pseudomonadati</taxon>
        <taxon>Pseudomonadota</taxon>
        <taxon>Gammaproteobacteria</taxon>
        <taxon>Pseudomonadales</taxon>
        <taxon>Pseudomonadaceae</taxon>
        <taxon>Pseudomonas</taxon>
    </lineage>
</organism>
<dbReference type="EMBL" id="APBQ01000200">
    <property type="protein sequence ID" value="ENY74405.1"/>
    <property type="molecule type" value="Genomic_DNA"/>
</dbReference>
<dbReference type="Proteomes" id="UP000013237">
    <property type="component" value="Unassembled WGS sequence"/>
</dbReference>
<proteinExistence type="predicted"/>
<reference evidence="1 2" key="1">
    <citation type="submission" date="2013-02" db="EMBL/GenBank/DDBJ databases">
        <title>Insights into the proteome of triclosan-resistant Pseudomonas putida TRO1, isolated from activated sludge.</title>
        <authorList>
            <person name="Lolas I.B."/>
            <person name="Almeida B."/>
            <person name="Starnawski P.M."/>
            <person name="Soenderkaer M."/>
            <person name="Nielsen K.L."/>
            <person name="Nielsen J.L."/>
        </authorList>
    </citation>
    <scope>NUCLEOTIDE SEQUENCE [LARGE SCALE GENOMIC DNA]</scope>
    <source>
        <strain evidence="1 2">TRO1</strain>
    </source>
</reference>
<name>A0AAD2W507_PSEPU</name>